<dbReference type="RefSeq" id="WP_206870549.1">
    <property type="nucleotide sequence ID" value="NZ_BMBA01000002.1"/>
</dbReference>
<keyword evidence="1" id="KW-0560">Oxidoreductase</keyword>
<evidence type="ECO:0000313" key="5">
    <source>
        <dbReference type="Proteomes" id="UP000663802"/>
    </source>
</evidence>
<dbReference type="EMBL" id="BMBA01000002">
    <property type="protein sequence ID" value="GFZ32294.1"/>
    <property type="molecule type" value="Genomic_DNA"/>
</dbReference>
<sequence length="381" mass="42394">MLNFSYNNPVTIHFGRDALEKLPEEIKKYGNRVLLVYGGNSLKSSRNYEKITDVLIKNEISYVDFGGNVTPAYSKVLEAVKMCKDEAVDVVLGIGGSVCMDMAKIIAFGAKNDNLWEYLSGELSPKDKEMLPVGEIPTFPSGGSEVDAAAEIEDHESGARGSLYGKYPSFAILNPELTYSVNQKETAYGALVTFAQLFSNYFGGSSKIAEGFCETVMRTVLNSVPIVINNPKDYEARANLMWASAVNTFGMLRCGKESAWSLYGCETIAEELFHVNYRQAVAVIFPKWLRAISYHYSDEVYNYAVNVMKVDPSSKSKIQVIEEGIAATESVYKEYGIATTFNEIAEVPKKEVILEALKEFEDDDVLTREEVKDMILKCILQ</sequence>
<dbReference type="PANTHER" id="PTHR43633">
    <property type="entry name" value="ALCOHOL DEHYDROGENASE YQHD"/>
    <property type="match status" value="1"/>
</dbReference>
<dbReference type="PANTHER" id="PTHR43633:SF1">
    <property type="entry name" value="ALCOHOL DEHYDROGENASE YQHD"/>
    <property type="match status" value="1"/>
</dbReference>
<keyword evidence="5" id="KW-1185">Reference proteome</keyword>
<dbReference type="Gene3D" id="3.40.50.1970">
    <property type="match status" value="1"/>
</dbReference>
<reference evidence="4 5" key="1">
    <citation type="journal article" date="2021" name="Int. J. Syst. Evol. Microbiol.">
        <title>Clostridium zeae sp. nov., isolated from corn silage.</title>
        <authorList>
            <person name="Kobayashi H."/>
            <person name="Tanizawa Y."/>
            <person name="Yagura M."/>
            <person name="Sakamoto M."/>
            <person name="Ohkuma M."/>
            <person name="Tohno M."/>
        </authorList>
    </citation>
    <scope>NUCLEOTIDE SEQUENCE [LARGE SCALE GENOMIC DNA]</scope>
    <source>
        <strain evidence="4 5">CSC2</strain>
    </source>
</reference>
<evidence type="ECO:0000256" key="1">
    <source>
        <dbReference type="ARBA" id="ARBA00023002"/>
    </source>
</evidence>
<evidence type="ECO:0000259" key="2">
    <source>
        <dbReference type="Pfam" id="PF00465"/>
    </source>
</evidence>
<name>A0ABQ1ECA1_9CLOT</name>
<comment type="caution">
    <text evidence="4">The sequence shown here is derived from an EMBL/GenBank/DDBJ whole genome shotgun (WGS) entry which is preliminary data.</text>
</comment>
<feature type="domain" description="Fe-containing alcohol dehydrogenase-like C-terminal" evidence="3">
    <location>
        <begin position="205"/>
        <end position="354"/>
    </location>
</feature>
<dbReference type="InterPro" id="IPR056798">
    <property type="entry name" value="ADH_Fe_C"/>
</dbReference>
<dbReference type="InterPro" id="IPR001670">
    <property type="entry name" value="ADH_Fe/GldA"/>
</dbReference>
<evidence type="ECO:0000313" key="4">
    <source>
        <dbReference type="EMBL" id="GFZ32294.1"/>
    </source>
</evidence>
<gene>
    <name evidence="4" type="primary">bdh_2</name>
    <name evidence="4" type="ORF">CSC2_28200</name>
</gene>
<feature type="domain" description="Alcohol dehydrogenase iron-type/glycerol dehydrogenase GldA" evidence="2">
    <location>
        <begin position="9"/>
        <end position="175"/>
    </location>
</feature>
<protein>
    <submittedName>
        <fullName evidence="4">NADH-dependent alcohol dehydrogenase</fullName>
    </submittedName>
</protein>
<dbReference type="Proteomes" id="UP000663802">
    <property type="component" value="Unassembled WGS sequence"/>
</dbReference>
<evidence type="ECO:0000259" key="3">
    <source>
        <dbReference type="Pfam" id="PF25137"/>
    </source>
</evidence>
<dbReference type="Pfam" id="PF25137">
    <property type="entry name" value="ADH_Fe_C"/>
    <property type="match status" value="1"/>
</dbReference>
<dbReference type="SUPFAM" id="SSF56796">
    <property type="entry name" value="Dehydroquinate synthase-like"/>
    <property type="match status" value="1"/>
</dbReference>
<dbReference type="Pfam" id="PF00465">
    <property type="entry name" value="Fe-ADH"/>
    <property type="match status" value="1"/>
</dbReference>
<proteinExistence type="predicted"/>
<organism evidence="4 5">
    <name type="scientific">Clostridium zeae</name>
    <dbReference type="NCBI Taxonomy" id="2759022"/>
    <lineage>
        <taxon>Bacteria</taxon>
        <taxon>Bacillati</taxon>
        <taxon>Bacillota</taxon>
        <taxon>Clostridia</taxon>
        <taxon>Eubacteriales</taxon>
        <taxon>Clostridiaceae</taxon>
        <taxon>Clostridium</taxon>
    </lineage>
</organism>
<dbReference type="CDD" id="cd08187">
    <property type="entry name" value="BDH"/>
    <property type="match status" value="1"/>
</dbReference>
<dbReference type="InterPro" id="IPR044731">
    <property type="entry name" value="BDH-like"/>
</dbReference>
<dbReference type="Gene3D" id="1.20.1090.10">
    <property type="entry name" value="Dehydroquinate synthase-like - alpha domain"/>
    <property type="match status" value="1"/>
</dbReference>
<accession>A0ABQ1ECA1</accession>